<dbReference type="Proteomes" id="UP000887159">
    <property type="component" value="Unassembled WGS sequence"/>
</dbReference>
<proteinExistence type="predicted"/>
<keyword evidence="3" id="KW-0677">Repeat</keyword>
<keyword evidence="4 7" id="KW-0863">Zinc-finger</keyword>
<evidence type="ECO:0000256" key="5">
    <source>
        <dbReference type="ARBA" id="ARBA00022833"/>
    </source>
</evidence>
<keyword evidence="5" id="KW-0862">Zinc</keyword>
<dbReference type="EMBL" id="BMAU01021354">
    <property type="protein sequence ID" value="GFY20134.1"/>
    <property type="molecule type" value="Genomic_DNA"/>
</dbReference>
<evidence type="ECO:0000256" key="7">
    <source>
        <dbReference type="PROSITE-ProRule" id="PRU00042"/>
    </source>
</evidence>
<dbReference type="PROSITE" id="PS50157">
    <property type="entry name" value="ZINC_FINGER_C2H2_2"/>
    <property type="match status" value="2"/>
</dbReference>
<comment type="caution">
    <text evidence="9">The sequence shown here is derived from an EMBL/GenBank/DDBJ whole genome shotgun (WGS) entry which is preliminary data.</text>
</comment>
<feature type="domain" description="C2H2-type" evidence="8">
    <location>
        <begin position="136"/>
        <end position="158"/>
    </location>
</feature>
<dbReference type="GO" id="GO:0008270">
    <property type="term" value="F:zinc ion binding"/>
    <property type="evidence" value="ECO:0007669"/>
    <property type="project" value="UniProtKB-KW"/>
</dbReference>
<keyword evidence="10" id="KW-1185">Reference proteome</keyword>
<dbReference type="InterPro" id="IPR036236">
    <property type="entry name" value="Znf_C2H2_sf"/>
</dbReference>
<dbReference type="GO" id="GO:0009913">
    <property type="term" value="P:epidermal cell differentiation"/>
    <property type="evidence" value="ECO:0007669"/>
    <property type="project" value="TreeGrafter"/>
</dbReference>
<accession>A0A8X6VNE6</accession>
<keyword evidence="2" id="KW-0479">Metal-binding</keyword>
<dbReference type="GO" id="GO:0005634">
    <property type="term" value="C:nucleus"/>
    <property type="evidence" value="ECO:0007669"/>
    <property type="project" value="UniProtKB-SubCell"/>
</dbReference>
<dbReference type="Pfam" id="PF13894">
    <property type="entry name" value="zf-C2H2_4"/>
    <property type="match status" value="1"/>
</dbReference>
<dbReference type="SUPFAM" id="SSF57667">
    <property type="entry name" value="beta-beta-alpha zinc fingers"/>
    <property type="match status" value="1"/>
</dbReference>
<dbReference type="SMART" id="SM00355">
    <property type="entry name" value="ZnF_C2H2"/>
    <property type="match status" value="2"/>
</dbReference>
<dbReference type="PROSITE" id="PS00028">
    <property type="entry name" value="ZINC_FINGER_C2H2_1"/>
    <property type="match status" value="2"/>
</dbReference>
<evidence type="ECO:0000256" key="1">
    <source>
        <dbReference type="ARBA" id="ARBA00004123"/>
    </source>
</evidence>
<dbReference type="InterPro" id="IPR013087">
    <property type="entry name" value="Znf_C2H2_type"/>
</dbReference>
<dbReference type="InterPro" id="IPR027756">
    <property type="entry name" value="Ovo-like"/>
</dbReference>
<evidence type="ECO:0000256" key="2">
    <source>
        <dbReference type="ARBA" id="ARBA00022723"/>
    </source>
</evidence>
<protein>
    <submittedName>
        <fullName evidence="9">Zinc finger and BTB domain-containing protein 10</fullName>
    </submittedName>
</protein>
<sequence length="169" mass="19811">MWLRIEDRKIHCEWGKLNMTLKFSANEFEYYRVNKIGKKSLVFLGMMNKICYLMDHKFNLDTHVNNAAILQNFYSILKGVFRRSNLLLAEHQGAVGNQCSPSLQLKKLNCPFCVKNFNCKQNLKRHMLMHTGIRPFICPSCNKSFTQRSILKTHMLVHQRALLSFNLNT</sequence>
<dbReference type="PANTHER" id="PTHR10032:SF220">
    <property type="entry name" value="TRANSCRIPTION FACTOR OVO-LIKE PROTEIN 3-RELATED"/>
    <property type="match status" value="1"/>
</dbReference>
<gene>
    <name evidence="9" type="primary">NCL1_21060</name>
    <name evidence="9" type="ORF">TNCV_2148271</name>
</gene>
<organism evidence="9 10">
    <name type="scientific">Trichonephila clavipes</name>
    <name type="common">Golden silk orbweaver</name>
    <name type="synonym">Nephila clavipes</name>
    <dbReference type="NCBI Taxonomy" id="2585209"/>
    <lineage>
        <taxon>Eukaryota</taxon>
        <taxon>Metazoa</taxon>
        <taxon>Ecdysozoa</taxon>
        <taxon>Arthropoda</taxon>
        <taxon>Chelicerata</taxon>
        <taxon>Arachnida</taxon>
        <taxon>Araneae</taxon>
        <taxon>Araneomorphae</taxon>
        <taxon>Entelegynae</taxon>
        <taxon>Araneoidea</taxon>
        <taxon>Nephilidae</taxon>
        <taxon>Trichonephila</taxon>
    </lineage>
</organism>
<evidence type="ECO:0000256" key="4">
    <source>
        <dbReference type="ARBA" id="ARBA00022771"/>
    </source>
</evidence>
<dbReference type="Gene3D" id="3.30.160.60">
    <property type="entry name" value="Classic Zinc Finger"/>
    <property type="match status" value="2"/>
</dbReference>
<evidence type="ECO:0000313" key="10">
    <source>
        <dbReference type="Proteomes" id="UP000887159"/>
    </source>
</evidence>
<feature type="domain" description="C2H2-type" evidence="8">
    <location>
        <begin position="108"/>
        <end position="135"/>
    </location>
</feature>
<dbReference type="GO" id="GO:0000981">
    <property type="term" value="F:DNA-binding transcription factor activity, RNA polymerase II-specific"/>
    <property type="evidence" value="ECO:0007669"/>
    <property type="project" value="TreeGrafter"/>
</dbReference>
<dbReference type="Pfam" id="PF00096">
    <property type="entry name" value="zf-C2H2"/>
    <property type="match status" value="1"/>
</dbReference>
<dbReference type="PANTHER" id="PTHR10032">
    <property type="entry name" value="ZINC FINGER PROTEIN WITH KRAB AND SCAN DOMAINS"/>
    <property type="match status" value="1"/>
</dbReference>
<evidence type="ECO:0000259" key="8">
    <source>
        <dbReference type="PROSITE" id="PS50157"/>
    </source>
</evidence>
<evidence type="ECO:0000256" key="6">
    <source>
        <dbReference type="ARBA" id="ARBA00023242"/>
    </source>
</evidence>
<dbReference type="AlphaFoldDB" id="A0A8X6VNE6"/>
<name>A0A8X6VNE6_TRICX</name>
<keyword evidence="6" id="KW-0539">Nucleus</keyword>
<reference evidence="9" key="1">
    <citation type="submission" date="2020-08" db="EMBL/GenBank/DDBJ databases">
        <title>Multicomponent nature underlies the extraordinary mechanical properties of spider dragline silk.</title>
        <authorList>
            <person name="Kono N."/>
            <person name="Nakamura H."/>
            <person name="Mori M."/>
            <person name="Yoshida Y."/>
            <person name="Ohtoshi R."/>
            <person name="Malay A.D."/>
            <person name="Moran D.A.P."/>
            <person name="Tomita M."/>
            <person name="Numata K."/>
            <person name="Arakawa K."/>
        </authorList>
    </citation>
    <scope>NUCLEOTIDE SEQUENCE</scope>
</reference>
<dbReference type="GO" id="GO:0000978">
    <property type="term" value="F:RNA polymerase II cis-regulatory region sequence-specific DNA binding"/>
    <property type="evidence" value="ECO:0007669"/>
    <property type="project" value="TreeGrafter"/>
</dbReference>
<comment type="subcellular location">
    <subcellularLocation>
        <location evidence="1">Nucleus</location>
    </subcellularLocation>
</comment>
<evidence type="ECO:0000256" key="3">
    <source>
        <dbReference type="ARBA" id="ARBA00022737"/>
    </source>
</evidence>
<evidence type="ECO:0000313" key="9">
    <source>
        <dbReference type="EMBL" id="GFY20134.1"/>
    </source>
</evidence>
<dbReference type="FunFam" id="3.30.160.60:FF:000624">
    <property type="entry name" value="zinc finger protein 697"/>
    <property type="match status" value="1"/>
</dbReference>